<comment type="caution">
    <text evidence="1">The sequence shown here is derived from an EMBL/GenBank/DDBJ whole genome shotgun (WGS) entry which is preliminary data.</text>
</comment>
<keyword evidence="2" id="KW-1185">Reference proteome</keyword>
<proteinExistence type="predicted"/>
<reference evidence="1" key="1">
    <citation type="submission" date="2022-02" db="EMBL/GenBank/DDBJ databases">
        <title>Vibrio sp. nov., a new bacterium isolated from Bohai sea, China.</title>
        <authorList>
            <person name="Yuan Y."/>
        </authorList>
    </citation>
    <scope>NUCLEOTIDE SEQUENCE</scope>
    <source>
        <strain evidence="1">DBSS07</strain>
    </source>
</reference>
<evidence type="ECO:0000313" key="1">
    <source>
        <dbReference type="EMBL" id="MCW8334069.1"/>
    </source>
</evidence>
<accession>A0A9X3CDZ0</accession>
<evidence type="ECO:0000313" key="2">
    <source>
        <dbReference type="Proteomes" id="UP001155586"/>
    </source>
</evidence>
<name>A0A9X3CDZ0_9VIBR</name>
<gene>
    <name evidence="1" type="ORF">MD483_09565</name>
</gene>
<protein>
    <submittedName>
        <fullName evidence="1">Uncharacterized protein</fullName>
    </submittedName>
</protein>
<sequence>MLKLIFIAFIIVTALALLFGFNDCQTIIDGLGNQFRRCSGLSALLYQVLT</sequence>
<dbReference type="EMBL" id="JAKRRX010000044">
    <property type="protein sequence ID" value="MCW8334069.1"/>
    <property type="molecule type" value="Genomic_DNA"/>
</dbReference>
<organism evidence="1 2">
    <name type="scientific">Vibrio paucivorans</name>
    <dbReference type="NCBI Taxonomy" id="2829489"/>
    <lineage>
        <taxon>Bacteria</taxon>
        <taxon>Pseudomonadati</taxon>
        <taxon>Pseudomonadota</taxon>
        <taxon>Gammaproteobacteria</taxon>
        <taxon>Vibrionales</taxon>
        <taxon>Vibrionaceae</taxon>
        <taxon>Vibrio</taxon>
    </lineage>
</organism>
<dbReference type="Proteomes" id="UP001155586">
    <property type="component" value="Unassembled WGS sequence"/>
</dbReference>
<dbReference type="RefSeq" id="WP_265687473.1">
    <property type="nucleotide sequence ID" value="NZ_JAKRRX010000044.1"/>
</dbReference>
<dbReference type="AlphaFoldDB" id="A0A9X3CDZ0"/>